<name>A0A0F7U845_NEOCL</name>
<feature type="region of interest" description="Disordered" evidence="1">
    <location>
        <begin position="1251"/>
        <end position="1279"/>
    </location>
</feature>
<protein>
    <submittedName>
        <fullName evidence="2">Uncharacterized protein</fullName>
    </submittedName>
</protein>
<feature type="compositionally biased region" description="Polar residues" evidence="1">
    <location>
        <begin position="1546"/>
        <end position="1565"/>
    </location>
</feature>
<proteinExistence type="predicted"/>
<sequence length="1579" mass="171634">MRGVRAISPGDCLHKPDLCLADAQLRAVGLRACQPLRGLRREAPRHAATLDAFDTQRETAHCMCSRCGVPCQRLYPTQRASLCCPNSRTRSVARSAAACGAGAHRVGCTQTARFSPSNASPCFEKFQSEVPSLPTCSAVSIRRKVEPIDGDVDRVPDSAFAPVRRHISPSAVYAPHCFLFRRLFSSLSSTLALPRSARPASAASHLSPREFRRQSLKLQRQSTLFAHFADLPYVSWRSLLRLLHLLSAKPALVRGEDLRALPLVCKRLGVSDFRIVDRVLAGAVVRPSSKFSSPFGVVGSETVNEANLRAGESHPAAPSSEQSARAHAKVRAGQKRPSFSLFVASLDDWQVRQHPHHLHALQRLLAAICANLHNYTAPDLLLLLDGLTARRTGQDGDDVDVDQRKFLKRGLGHVPVEALEEFEVTLGLLLLQVRARLCTKHTAASRGTEEERDHAGEGLFRQGEAPLDLRGVIKAYEIVSRAAAAPPESWTSSFFLDARVRADSGAAGAPQRATAEPAEGQLTLQRRAFAKFLTAFPADKVGEEREVCAPRIRSPIDAVEDLLSRFGARILAGDSASTALDKDVARDAVSTAAVDAVFLVQASSVVAGSQASRLTASGTPASMLSGPAVSLGAAAMAQEILQRVAAKRLPVEKDGKTYWCSARELLSSEVSEDVRQALLRACASAPPSVIPSFAGAVSRDFQTDFRGARHLGMTANPHVPRFFRGVSTPDALTVSVPTLAAALPLFSRCAVLAVTLPHAGVRKTGRQMEESNAVRSFQGRKRLREARSLSTENPSPHLPAACEMHRTPREGVDALVSLRRLSSVVELTLDRQMQRMGDRDGVSDQGAPSDGERETSTTRCSPSPGKGEGPDLNIAVEVFCAADVGARLSRSLLERTLYDRRYCSRSSLRRPSILADARRFRTASSRSAFSCLERGAQKQRRPNRGTAYRIVASLHRRFELCRRLAELHLQQAVEEAGPLLSDASLARIVAQANASRSANEIETVNSGSGHPTPLDPRFPVGDGKREKNSQLFRSERQSIHDWLVPHVIRVCPLHMSALYFQLLVGEFAARCWQTGCGLAAGRSRWKHAVGCESGFVKDSRAADASGSEGVRVALGSRESAEESQLPQSSLNASVGDGLSVHALRIACHVRQRLDGIRRQLERQCRLSEAQQERVLISLPQFQQHNEELILRDTDLDFTPFGKLFNLREPRCGVRTSRDVLALIKVTNQHVSRAMACVATLRSSLELLLGPLQDDGDSDPSANSDGGISIPGGQNSEEAPVTRRAVGCLRAAAPEDEEDQLRREEATCTRGRRRDGCREVEAKEIRDRIRKRCHELQKLTEALARSSRRCLYTVIVQMPVRRKAWLGPCQGEVEWATQQALAMLAADTASDQREVSGMLESPEKGEGRLGSAAKSDAVQDVAPEHAAGSGLAGSHEKTTGRGTADGNPTLSRMVEMKAIIERLQPETGIVAWDLRNPPRVVTARGRGGLGGDRHRRWRSVEHSLGENEMLVADGSFVGAVPGIFTRLGRKQKSEAAAPAKEQHQEQSGHALQSAVNGESETPTATVTGKRDRFMVQAGAN</sequence>
<dbReference type="EMBL" id="LN714476">
    <property type="protein sequence ID" value="CEL64805.1"/>
    <property type="molecule type" value="Genomic_DNA"/>
</dbReference>
<feature type="region of interest" description="Disordered" evidence="1">
    <location>
        <begin position="766"/>
        <end position="806"/>
    </location>
</feature>
<organism evidence="2">
    <name type="scientific">Neospora caninum (strain Liverpool)</name>
    <dbReference type="NCBI Taxonomy" id="572307"/>
    <lineage>
        <taxon>Eukaryota</taxon>
        <taxon>Sar</taxon>
        <taxon>Alveolata</taxon>
        <taxon>Apicomplexa</taxon>
        <taxon>Conoidasida</taxon>
        <taxon>Coccidia</taxon>
        <taxon>Eucoccidiorida</taxon>
        <taxon>Eimeriorina</taxon>
        <taxon>Sarcocystidae</taxon>
        <taxon>Neospora</taxon>
    </lineage>
</organism>
<feature type="region of interest" description="Disordered" evidence="1">
    <location>
        <begin position="999"/>
        <end position="1025"/>
    </location>
</feature>
<feature type="region of interest" description="Disordered" evidence="1">
    <location>
        <begin position="1391"/>
        <end position="1449"/>
    </location>
</feature>
<feature type="region of interest" description="Disordered" evidence="1">
    <location>
        <begin position="832"/>
        <end position="868"/>
    </location>
</feature>
<feature type="compositionally biased region" description="Polar residues" evidence="1">
    <location>
        <begin position="999"/>
        <end position="1009"/>
    </location>
</feature>
<evidence type="ECO:0000256" key="1">
    <source>
        <dbReference type="SAM" id="MobiDB-lite"/>
    </source>
</evidence>
<feature type="region of interest" description="Disordered" evidence="1">
    <location>
        <begin position="310"/>
        <end position="329"/>
    </location>
</feature>
<evidence type="ECO:0000313" key="2">
    <source>
        <dbReference type="EMBL" id="CEL64805.1"/>
    </source>
</evidence>
<feature type="region of interest" description="Disordered" evidence="1">
    <location>
        <begin position="1530"/>
        <end position="1579"/>
    </location>
</feature>
<feature type="compositionally biased region" description="Polar residues" evidence="1">
    <location>
        <begin position="1261"/>
        <end position="1276"/>
    </location>
</feature>
<feature type="compositionally biased region" description="Basic and acidic residues" evidence="1">
    <location>
        <begin position="832"/>
        <end position="842"/>
    </location>
</feature>
<gene>
    <name evidence="2" type="ORF">BN1204_006790</name>
</gene>
<accession>A0A0F7U845</accession>
<reference evidence="2" key="1">
    <citation type="journal article" date="2015" name="PLoS ONE">
        <title>Comprehensive Evaluation of Toxoplasma gondii VEG and Neospora caninum LIV Genomes with Tachyzoite Stage Transcriptome and Proteome Defines Novel Transcript Features.</title>
        <authorList>
            <person name="Ramaprasad A."/>
            <person name="Mourier T."/>
            <person name="Naeem R."/>
            <person name="Malas T.B."/>
            <person name="Moussa E."/>
            <person name="Panigrahi A."/>
            <person name="Vermont S.J."/>
            <person name="Otto T.D."/>
            <person name="Wastling J."/>
            <person name="Pain A."/>
        </authorList>
    </citation>
    <scope>NUCLEOTIDE SEQUENCE</scope>
    <source>
        <strain evidence="2">Liverpool</strain>
    </source>
</reference>